<accession>A0AAW9SF77</accession>
<keyword evidence="1" id="KW-0175">Coiled coil</keyword>
<keyword evidence="4" id="KW-1185">Reference proteome</keyword>
<evidence type="ECO:0000313" key="4">
    <source>
        <dbReference type="Proteomes" id="UP001403385"/>
    </source>
</evidence>
<organism evidence="3 4">
    <name type="scientific">Rapidithrix thailandica</name>
    <dbReference type="NCBI Taxonomy" id="413964"/>
    <lineage>
        <taxon>Bacteria</taxon>
        <taxon>Pseudomonadati</taxon>
        <taxon>Bacteroidota</taxon>
        <taxon>Cytophagia</taxon>
        <taxon>Cytophagales</taxon>
        <taxon>Flammeovirgaceae</taxon>
        <taxon>Rapidithrix</taxon>
    </lineage>
</organism>
<dbReference type="InterPro" id="IPR003593">
    <property type="entry name" value="AAA+_ATPase"/>
</dbReference>
<dbReference type="CDD" id="cd00009">
    <property type="entry name" value="AAA"/>
    <property type="match status" value="1"/>
</dbReference>
<dbReference type="InterPro" id="IPR003959">
    <property type="entry name" value="ATPase_AAA_core"/>
</dbReference>
<dbReference type="SMART" id="SM00382">
    <property type="entry name" value="AAA"/>
    <property type="match status" value="1"/>
</dbReference>
<reference evidence="3 4" key="1">
    <citation type="submission" date="2024-04" db="EMBL/GenBank/DDBJ databases">
        <title>Novel genus in family Flammeovirgaceae.</title>
        <authorList>
            <person name="Nguyen T.H."/>
            <person name="Vuong T.Q."/>
            <person name="Le H."/>
            <person name="Kim S.-G."/>
        </authorList>
    </citation>
    <scope>NUCLEOTIDE SEQUENCE [LARGE SCALE GENOMIC DNA]</scope>
    <source>
        <strain evidence="3 4">JCM 23209</strain>
    </source>
</reference>
<dbReference type="InterPro" id="IPR057224">
    <property type="entry name" value="DUF7902"/>
</dbReference>
<name>A0AAW9SF77_9BACT</name>
<dbReference type="EMBL" id="JBDKWZ010000026">
    <property type="protein sequence ID" value="MEN7551701.1"/>
    <property type="molecule type" value="Genomic_DNA"/>
</dbReference>
<comment type="caution">
    <text evidence="3">The sequence shown here is derived from an EMBL/GenBank/DDBJ whole genome shotgun (WGS) entry which is preliminary data.</text>
</comment>
<dbReference type="InterPro" id="IPR020958">
    <property type="entry name" value="DUF3686"/>
</dbReference>
<dbReference type="Pfam" id="PF12458">
    <property type="entry name" value="DUF3686"/>
    <property type="match status" value="1"/>
</dbReference>
<gene>
    <name evidence="3" type="ORF">AAG747_27545</name>
</gene>
<evidence type="ECO:0000256" key="1">
    <source>
        <dbReference type="SAM" id="Coils"/>
    </source>
</evidence>
<feature type="coiled-coil region" evidence="1">
    <location>
        <begin position="20"/>
        <end position="47"/>
    </location>
</feature>
<dbReference type="Pfam" id="PF00004">
    <property type="entry name" value="AAA"/>
    <property type="match status" value="1"/>
</dbReference>
<sequence>MEENSTPQASEAPQIDAGTYEILRQRLKQSGNTLQEKLNQLNQVRKDTFGNIPTTLLKNERISTENNCIPRDMIAVGDHFLFGYNVHIGLKSEVEVSDVFSVYQFRSEDHSFHLKELSLLSDERFSEDFRQLYKYYKHTTFAKFVVIGPHLYLKFQTSKNTNSVKAFKFLMEDGELQYIDNRSDHEIKYPEQHELEWKRASRDHHREGDHPHISILDKVFVETIGGDLTIKIEDNTESGEGIYQEEVSHHEQTLDDAEIYFADLGNLILLKIKPYMEEHFRFFVFNHKLGEVHRIDSIKDTCVLLPDEQGIIFSQGYYLQTGELKVYDESLTGMRFEKKIISPNGEDFLFVYYNPAVGDYVLLSYNRIEQAVESPVTCSGFSFFRNGELIYFRADHEPKKHHALQLWQTPYVHPDYEVPTQNESYLYKVGNKDIVRAMAECNELMKLLQKEDAYATLYQDVAKKSSEIGDSYYWISHEEAYQIDTVLTEIHQNAVVAIEEFEKVRRIKKATLEAVGQISQQAKELIDKVRRRQYKEIDDFVQTLASIRKLRGDTISLKELRYADIPAIEALEQQLAEKNEDVSQKCVLFLLQEDSLLPYQQKVAGQNDKIEEVSKVAEADAIQGENDQIGQELEMLIEIVSNLKIEDATQTTEIIDSISDIYASLNQVKAKLKQVRKNLLGTEAKAEFAAQLRLIGQSVVNYLDVSDSPQRCEEYMTRLMVQLEELEGKFADFDEFIPQLADKRDEVYQAFESRKLNLVEQRNKKATSLQTAAERILKSIEHKVKSFKEVSEINAYFAADIMVHKVQEMITQLQSLEDNVKADDLQSKLNATKEEAVRQLKDRKDLFAEGENVITLGKHRFSVNVQALDVSLVQRDGDLYYHLSGTNFFEKADLVDHQFQPAILTQEIVSENREVYRGEYLAYQYLKQIKQEQTLDAHAGLPVKELAEKIQAFMAPRYQEGYQKGVHDADAAILLQKLIDLESRIALLRFTPVARACAALWWQVFAENTEQANSKELLLHRIRGQAVIRKLFPNSEDQQELIGDLATEIEAFVERSGLFSPTIVEDAATYLSLELAEKDTFTISREAAIIYEGFTNDLQAKNAKEAYVQSVNALKNTPEDAFSLIVDWLKAWLQMQQTEGKEHLANSLEEAAVLLFTNTFNNLNVLNVEVEQMVEGLSGEHTSIEKGNYTLNYHTFIDKLKHFETHVVPDFLKFQSLKKSMVEDFRKQIRLDEFKPRVLSSFVRNQLVDQVYLPLIGDNLAKQIGVVGHNKRTDLMGMLLLISPPGYGKTTLMEYIANRVGLIFMKINGPAIGHQVTSLDPDDAGNASAREELKKLNLAFEMGDNVMVYLDDIQHCNPEFLQKFISLCDGQRKIEGVYKGVPQTYDLRGKRVCVVMAGNPYTESGEKFRIPDMLANRADTYNLGDIIGDTEEQFRLSYIENALTSNPVLTKLAVRSRKDIHTVVRYAETGNREGLDFEANMEADELNEYVGVLSKLLKIRDAILKVNLKYIESAAQADEYRTEPPFKLQGSYRNMNKLAEKVMPVMNDRELQTLLLSHYENESQTLTTGAEANMLIFKHMMSWLDETSTMRWEEIKQVFMKNQKQKGYGKNNQLAALLEQLEGFAENLKGIKEAIEKR</sequence>
<proteinExistence type="predicted"/>
<dbReference type="Gene3D" id="3.40.50.300">
    <property type="entry name" value="P-loop containing nucleotide triphosphate hydrolases"/>
    <property type="match status" value="1"/>
</dbReference>
<dbReference type="Pfam" id="PF25472">
    <property type="entry name" value="DUF7902"/>
    <property type="match status" value="1"/>
</dbReference>
<evidence type="ECO:0000259" key="2">
    <source>
        <dbReference type="SMART" id="SM00382"/>
    </source>
</evidence>
<dbReference type="Proteomes" id="UP001403385">
    <property type="component" value="Unassembled WGS sequence"/>
</dbReference>
<dbReference type="InterPro" id="IPR027417">
    <property type="entry name" value="P-loop_NTPase"/>
</dbReference>
<feature type="domain" description="AAA+ ATPase" evidence="2">
    <location>
        <begin position="1275"/>
        <end position="1428"/>
    </location>
</feature>
<evidence type="ECO:0000313" key="3">
    <source>
        <dbReference type="EMBL" id="MEN7551701.1"/>
    </source>
</evidence>
<dbReference type="RefSeq" id="WP_346824480.1">
    <property type="nucleotide sequence ID" value="NZ_JBDKWZ010000026.1"/>
</dbReference>
<protein>
    <submittedName>
        <fullName evidence="3">DNA repair ATPase</fullName>
    </submittedName>
</protein>
<dbReference type="SUPFAM" id="SSF52540">
    <property type="entry name" value="P-loop containing nucleoside triphosphate hydrolases"/>
    <property type="match status" value="1"/>
</dbReference>
<dbReference type="GO" id="GO:0016887">
    <property type="term" value="F:ATP hydrolysis activity"/>
    <property type="evidence" value="ECO:0007669"/>
    <property type="project" value="InterPro"/>
</dbReference>
<dbReference type="GO" id="GO:0005524">
    <property type="term" value="F:ATP binding"/>
    <property type="evidence" value="ECO:0007669"/>
    <property type="project" value="InterPro"/>
</dbReference>